<dbReference type="InterPro" id="IPR003399">
    <property type="entry name" value="Mce/MlaD"/>
</dbReference>
<dbReference type="Pfam" id="PF11887">
    <property type="entry name" value="Mce4_CUP1"/>
    <property type="match status" value="1"/>
</dbReference>
<keyword evidence="1" id="KW-0812">Transmembrane</keyword>
<dbReference type="RefSeq" id="WP_136564414.1">
    <property type="nucleotide sequence ID" value="NZ_BAABLS010000005.1"/>
</dbReference>
<dbReference type="InterPro" id="IPR024516">
    <property type="entry name" value="Mce_C"/>
</dbReference>
<organism evidence="4 5">
    <name type="scientific">Nocardioides caeni</name>
    <dbReference type="NCBI Taxonomy" id="574700"/>
    <lineage>
        <taxon>Bacteria</taxon>
        <taxon>Bacillati</taxon>
        <taxon>Actinomycetota</taxon>
        <taxon>Actinomycetes</taxon>
        <taxon>Propionibacteriales</taxon>
        <taxon>Nocardioidaceae</taxon>
        <taxon>Nocardioides</taxon>
    </lineage>
</organism>
<feature type="domain" description="Mammalian cell entry C-terminal" evidence="3">
    <location>
        <begin position="135"/>
        <end position="316"/>
    </location>
</feature>
<keyword evidence="5" id="KW-1185">Reference proteome</keyword>
<dbReference type="PANTHER" id="PTHR33371">
    <property type="entry name" value="INTERMEMBRANE PHOSPHOLIPID TRANSPORT SYSTEM BINDING PROTEIN MLAD-RELATED"/>
    <property type="match status" value="1"/>
</dbReference>
<evidence type="ECO:0000259" key="3">
    <source>
        <dbReference type="Pfam" id="PF11887"/>
    </source>
</evidence>
<evidence type="ECO:0000313" key="4">
    <source>
        <dbReference type="EMBL" id="THV08849.1"/>
    </source>
</evidence>
<feature type="domain" description="Mce/MlaD" evidence="2">
    <location>
        <begin position="52"/>
        <end position="130"/>
    </location>
</feature>
<proteinExistence type="predicted"/>
<dbReference type="Proteomes" id="UP000307087">
    <property type="component" value="Unassembled WGS sequence"/>
</dbReference>
<dbReference type="EMBL" id="STGW01000023">
    <property type="protein sequence ID" value="THV08849.1"/>
    <property type="molecule type" value="Genomic_DNA"/>
</dbReference>
<evidence type="ECO:0000256" key="1">
    <source>
        <dbReference type="SAM" id="Phobius"/>
    </source>
</evidence>
<evidence type="ECO:0000313" key="5">
    <source>
        <dbReference type="Proteomes" id="UP000307087"/>
    </source>
</evidence>
<sequence length="405" mass="43705">MRRSLTKFWERARSEPGLGRNLVAYAVLVALGTAVGGYFLANQRFNPPWEDRYTLYVEMEEAAAISPGNGQEVRIAGVQVGDIRSAGITEDGRARLEIRIDEDQVVREDAQVLLRPKSPLNDMYLEISPGTPDAPALEDGDTITEDRTVSPVQVDDVLAHLDANTQAAMSSLFAESDVALVNAPRVLPGGLDRANELLEQLSPVMERLETRRENLARLVTALADVSEAAGANDERLERMATSLGTTLGTISGERDNLDATLAQLPALSRQLRSTSSSVVRLARQLDPTLADVREASDELPAALKSFNGSVDELDDFLREAEPVLDRAGPVVGDLRSAAPDLRTMAGDLRPLSGDAQPLTAMLVPRLDDVAAFVYNTNSVVSLRDANRGILRGLFQISPETVGGLG</sequence>
<comment type="caution">
    <text evidence="4">The sequence shown here is derived from an EMBL/GenBank/DDBJ whole genome shotgun (WGS) entry which is preliminary data.</text>
</comment>
<feature type="transmembrane region" description="Helical" evidence="1">
    <location>
        <begin position="21"/>
        <end position="41"/>
    </location>
</feature>
<name>A0A4S8N193_9ACTN</name>
<dbReference type="AlphaFoldDB" id="A0A4S8N193"/>
<dbReference type="OrthoDB" id="5242258at2"/>
<evidence type="ECO:0000259" key="2">
    <source>
        <dbReference type="Pfam" id="PF02470"/>
    </source>
</evidence>
<keyword evidence="1" id="KW-0472">Membrane</keyword>
<dbReference type="PANTHER" id="PTHR33371:SF4">
    <property type="entry name" value="INTERMEMBRANE PHOSPHOLIPID TRANSPORT SYSTEM BINDING PROTEIN MLAD"/>
    <property type="match status" value="1"/>
</dbReference>
<accession>A0A4S8N193</accession>
<dbReference type="Pfam" id="PF02470">
    <property type="entry name" value="MlaD"/>
    <property type="match status" value="1"/>
</dbReference>
<gene>
    <name evidence="4" type="ORF">E9934_18670</name>
</gene>
<dbReference type="InterPro" id="IPR052336">
    <property type="entry name" value="MlaD_Phospholipid_Transporter"/>
</dbReference>
<keyword evidence="1" id="KW-1133">Transmembrane helix</keyword>
<dbReference type="GO" id="GO:0005543">
    <property type="term" value="F:phospholipid binding"/>
    <property type="evidence" value="ECO:0007669"/>
    <property type="project" value="TreeGrafter"/>
</dbReference>
<dbReference type="GO" id="GO:0005548">
    <property type="term" value="F:phospholipid transporter activity"/>
    <property type="evidence" value="ECO:0007669"/>
    <property type="project" value="TreeGrafter"/>
</dbReference>
<protein>
    <submittedName>
        <fullName evidence="4">MCE family protein</fullName>
    </submittedName>
</protein>
<reference evidence="4 5" key="1">
    <citation type="journal article" date="2009" name="Int. J. Syst. Evol. Microbiol.">
        <title>Nocardioides caeni sp. nov., isolated from wastewater.</title>
        <authorList>
            <person name="Yoon J.H."/>
            <person name="Kang S.J."/>
            <person name="Park S."/>
            <person name="Kim W."/>
            <person name="Oh T.K."/>
        </authorList>
    </citation>
    <scope>NUCLEOTIDE SEQUENCE [LARGE SCALE GENOMIC DNA]</scope>
    <source>
        <strain evidence="4 5">DSM 23134</strain>
    </source>
</reference>